<protein>
    <recommendedName>
        <fullName evidence="4">Conjugal transfer protein TraH</fullName>
    </recommendedName>
</protein>
<evidence type="ECO:0000256" key="1">
    <source>
        <dbReference type="SAM" id="SignalP"/>
    </source>
</evidence>
<sequence length="448" mass="49313">MYKTLFCCSLWALSLGALANNFNNSLNRHLNSTSNTTNPARIQALDRNVYYGGSFMLRNQLFNTQLINFDAPYINAGCGGIDLYGGSLSFISKEQFNLLLKSIASNAVGYSFNLALTHVCPTCSQVTESLQRKVQMLNQYLGNSCALAQGIVNDTVSAITGSTNNKLSLMANIKGFGDSFASFSGQAVQAKQEVIKDNKVKQNFYGNLLMQAMRKVYKNEFSQEKILSMISLTGTVIALPQAKGKTSEDNLKVYAGQLISFSQVLNGGAISQYACSDSKCENLKIVTVSQESIAQQVKKLYLGGAENSPDFYGQGVIGMYESNRGSLSASQKRQLLLIGEGINSQIKTLALQSPAAARDFVNYAASYIAYKYAVQEIEYTFRVVITAMEVMNQNPAYQRLLEVVQRSYQAYADVIATYSELADPKAVVEYYNNLQLQLNPHYGRITPK</sequence>
<dbReference type="OrthoDB" id="9797479at2"/>
<evidence type="ECO:0000313" key="3">
    <source>
        <dbReference type="Proteomes" id="UP000266258"/>
    </source>
</evidence>
<gene>
    <name evidence="2" type="ORF">CJP74_00020</name>
</gene>
<dbReference type="Pfam" id="PF06122">
    <property type="entry name" value="TraH"/>
    <property type="match status" value="1"/>
</dbReference>
<dbReference type="RefSeq" id="WP_119496228.1">
    <property type="nucleotide sequence ID" value="NZ_NRJH01000001.1"/>
</dbReference>
<keyword evidence="3" id="KW-1185">Reference proteome</keyword>
<organism evidence="2 3">
    <name type="scientific">Psittacicella melopsittaci</name>
    <dbReference type="NCBI Taxonomy" id="2028576"/>
    <lineage>
        <taxon>Bacteria</taxon>
        <taxon>Pseudomonadati</taxon>
        <taxon>Pseudomonadota</taxon>
        <taxon>Gammaproteobacteria</taxon>
        <taxon>Pasteurellales</taxon>
        <taxon>Psittacicellaceae</taxon>
        <taxon>Psittacicella</taxon>
    </lineage>
</organism>
<feature type="chain" id="PRO_5017265847" description="Conjugal transfer protein TraH" evidence="1">
    <location>
        <begin position="20"/>
        <end position="448"/>
    </location>
</feature>
<feature type="signal peptide" evidence="1">
    <location>
        <begin position="1"/>
        <end position="19"/>
    </location>
</feature>
<name>A0A3A1YAF3_9GAMM</name>
<accession>A0A3A1YAF3</accession>
<dbReference type="AlphaFoldDB" id="A0A3A1YAF3"/>
<evidence type="ECO:0000313" key="2">
    <source>
        <dbReference type="EMBL" id="RIY34209.1"/>
    </source>
</evidence>
<reference evidence="2 3" key="1">
    <citation type="submission" date="2017-08" db="EMBL/GenBank/DDBJ databases">
        <title>Reclassification of Bisgaard taxon 37 and 44.</title>
        <authorList>
            <person name="Christensen H."/>
        </authorList>
    </citation>
    <scope>NUCLEOTIDE SEQUENCE [LARGE SCALE GENOMIC DNA]</scope>
    <source>
        <strain evidence="2 3">B96_4</strain>
    </source>
</reference>
<keyword evidence="1" id="KW-0732">Signal</keyword>
<evidence type="ECO:0008006" key="4">
    <source>
        <dbReference type="Google" id="ProtNLM"/>
    </source>
</evidence>
<dbReference type="EMBL" id="NRJH01000001">
    <property type="protein sequence ID" value="RIY34209.1"/>
    <property type="molecule type" value="Genomic_DNA"/>
</dbReference>
<proteinExistence type="predicted"/>
<comment type="caution">
    <text evidence="2">The sequence shown here is derived from an EMBL/GenBank/DDBJ whole genome shotgun (WGS) entry which is preliminary data.</text>
</comment>
<dbReference type="InterPro" id="IPR010927">
    <property type="entry name" value="T4SS_TraH"/>
</dbReference>
<dbReference type="Proteomes" id="UP000266258">
    <property type="component" value="Unassembled WGS sequence"/>
</dbReference>